<evidence type="ECO:0000313" key="5">
    <source>
        <dbReference type="EMBL" id="GFK93994.1"/>
    </source>
</evidence>
<keyword evidence="6" id="KW-1185">Reference proteome</keyword>
<dbReference type="AlphaFoldDB" id="A0A6V8LQI5"/>
<evidence type="ECO:0000256" key="2">
    <source>
        <dbReference type="ARBA" id="ARBA00004818"/>
    </source>
</evidence>
<comment type="pathway">
    <text evidence="2">Organic acid metabolism; glycolate biosynthesis; glycolate from 2-phosphoglycolate: step 1/1.</text>
</comment>
<evidence type="ECO:0000313" key="6">
    <source>
        <dbReference type="Proteomes" id="UP000494245"/>
    </source>
</evidence>
<protein>
    <recommendedName>
        <fullName evidence="4">phosphoglycolate phosphatase</fullName>
        <ecNumber evidence="4">3.1.3.18</ecNumber>
    </recommendedName>
</protein>
<evidence type="ECO:0000256" key="4">
    <source>
        <dbReference type="ARBA" id="ARBA00013078"/>
    </source>
</evidence>
<reference evidence="5 6" key="1">
    <citation type="submission" date="2020-04" db="EMBL/GenBank/DDBJ databases">
        <authorList>
            <consortium name="Desulfovibrio sp. FSS-1 genome sequencing consortium"/>
            <person name="Shimoshige H."/>
            <person name="Kobayashi H."/>
            <person name="Maekawa T."/>
        </authorList>
    </citation>
    <scope>NUCLEOTIDE SEQUENCE [LARGE SCALE GENOMIC DNA]</scope>
    <source>
        <strain evidence="5 6">SIID29052-01</strain>
    </source>
</reference>
<dbReference type="PANTHER" id="PTHR43434">
    <property type="entry name" value="PHOSPHOGLYCOLATE PHOSPHATASE"/>
    <property type="match status" value="1"/>
</dbReference>
<keyword evidence="5" id="KW-0378">Hydrolase</keyword>
<gene>
    <name evidence="5" type="primary">gph_1</name>
    <name evidence="5" type="ORF">NNJEOMEG_01832</name>
</gene>
<dbReference type="SFLD" id="SFLDS00003">
    <property type="entry name" value="Haloacid_Dehalogenase"/>
    <property type="match status" value="1"/>
</dbReference>
<comment type="similarity">
    <text evidence="3">Belongs to the HAD-like hydrolase superfamily. CbbY/CbbZ/Gph/YieH family.</text>
</comment>
<dbReference type="NCBIfam" id="TIGR01509">
    <property type="entry name" value="HAD-SF-IA-v3"/>
    <property type="match status" value="1"/>
</dbReference>
<comment type="caution">
    <text evidence="5">The sequence shown here is derived from an EMBL/GenBank/DDBJ whole genome shotgun (WGS) entry which is preliminary data.</text>
</comment>
<dbReference type="Pfam" id="PF00702">
    <property type="entry name" value="Hydrolase"/>
    <property type="match status" value="1"/>
</dbReference>
<name>A0A6V8LQI5_9BACT</name>
<dbReference type="GO" id="GO:0005829">
    <property type="term" value="C:cytosol"/>
    <property type="evidence" value="ECO:0007669"/>
    <property type="project" value="TreeGrafter"/>
</dbReference>
<dbReference type="InterPro" id="IPR006439">
    <property type="entry name" value="HAD-SF_hydro_IA"/>
</dbReference>
<dbReference type="InterPro" id="IPR036412">
    <property type="entry name" value="HAD-like_sf"/>
</dbReference>
<dbReference type="Gene3D" id="3.40.50.1000">
    <property type="entry name" value="HAD superfamily/HAD-like"/>
    <property type="match status" value="1"/>
</dbReference>
<proteinExistence type="inferred from homology"/>
<sequence>MPRAVLFDLDGTLLDTLEDLADAGNATLAALGHPTHPVERYKQFVGDGVAMLVRRALPPGAGDEEFGRALSVMRGEYEARLAGKTRPYPGIPELLDALTARGVPMAVVSNKPDPFCQTTVCDYFGAWTWGAVLGETERFPRKPDPAGALHVASALGVAPADCLFLGDSPMDVRCALNAGMTPVGATWGFRERHTLEAEGGRLFIDRPEELLRFF</sequence>
<comment type="catalytic activity">
    <reaction evidence="1">
        <text>2-phosphoglycolate + H2O = glycolate + phosphate</text>
        <dbReference type="Rhea" id="RHEA:14369"/>
        <dbReference type="ChEBI" id="CHEBI:15377"/>
        <dbReference type="ChEBI" id="CHEBI:29805"/>
        <dbReference type="ChEBI" id="CHEBI:43474"/>
        <dbReference type="ChEBI" id="CHEBI:58033"/>
        <dbReference type="EC" id="3.1.3.18"/>
    </reaction>
</comment>
<dbReference type="GO" id="GO:0008967">
    <property type="term" value="F:phosphoglycolate phosphatase activity"/>
    <property type="evidence" value="ECO:0007669"/>
    <property type="project" value="UniProtKB-EC"/>
</dbReference>
<dbReference type="SUPFAM" id="SSF56784">
    <property type="entry name" value="HAD-like"/>
    <property type="match status" value="1"/>
</dbReference>
<dbReference type="GO" id="GO:0006281">
    <property type="term" value="P:DNA repair"/>
    <property type="evidence" value="ECO:0007669"/>
    <property type="project" value="TreeGrafter"/>
</dbReference>
<dbReference type="Gene3D" id="1.10.150.240">
    <property type="entry name" value="Putative phosphatase, domain 2"/>
    <property type="match status" value="1"/>
</dbReference>
<organism evidence="5 6">
    <name type="scientific">Fundidesulfovibrio magnetotacticus</name>
    <dbReference type="NCBI Taxonomy" id="2730080"/>
    <lineage>
        <taxon>Bacteria</taxon>
        <taxon>Pseudomonadati</taxon>
        <taxon>Thermodesulfobacteriota</taxon>
        <taxon>Desulfovibrionia</taxon>
        <taxon>Desulfovibrionales</taxon>
        <taxon>Desulfovibrionaceae</taxon>
        <taxon>Fundidesulfovibrio</taxon>
    </lineage>
</organism>
<evidence type="ECO:0000256" key="1">
    <source>
        <dbReference type="ARBA" id="ARBA00000830"/>
    </source>
</evidence>
<dbReference type="SFLD" id="SFLDG01129">
    <property type="entry name" value="C1.5:_HAD__Beta-PGM__Phosphata"/>
    <property type="match status" value="1"/>
</dbReference>
<reference evidence="5 6" key="2">
    <citation type="submission" date="2020-05" db="EMBL/GenBank/DDBJ databases">
        <title>Draft genome sequence of Desulfovibrio sp. strainFSS-1.</title>
        <authorList>
            <person name="Shimoshige H."/>
            <person name="Kobayashi H."/>
            <person name="Maekawa T."/>
        </authorList>
    </citation>
    <scope>NUCLEOTIDE SEQUENCE [LARGE SCALE GENOMIC DNA]</scope>
    <source>
        <strain evidence="5 6">SIID29052-01</strain>
    </source>
</reference>
<dbReference type="PRINTS" id="PR00413">
    <property type="entry name" value="HADHALOGNASE"/>
</dbReference>
<dbReference type="RefSeq" id="WP_173083614.1">
    <property type="nucleotide sequence ID" value="NZ_BLTE01000007.1"/>
</dbReference>
<dbReference type="EC" id="3.1.3.18" evidence="4"/>
<evidence type="ECO:0000256" key="3">
    <source>
        <dbReference type="ARBA" id="ARBA00006171"/>
    </source>
</evidence>
<accession>A0A6V8LQI5</accession>
<dbReference type="InterPro" id="IPR023214">
    <property type="entry name" value="HAD_sf"/>
</dbReference>
<dbReference type="InterPro" id="IPR050155">
    <property type="entry name" value="HAD-like_hydrolase_sf"/>
</dbReference>
<dbReference type="PANTHER" id="PTHR43434:SF1">
    <property type="entry name" value="PHOSPHOGLYCOLATE PHOSPHATASE"/>
    <property type="match status" value="1"/>
</dbReference>
<dbReference type="Proteomes" id="UP000494245">
    <property type="component" value="Unassembled WGS sequence"/>
</dbReference>
<dbReference type="NCBIfam" id="TIGR01549">
    <property type="entry name" value="HAD-SF-IA-v1"/>
    <property type="match status" value="1"/>
</dbReference>
<dbReference type="EMBL" id="BLTE01000007">
    <property type="protein sequence ID" value="GFK93994.1"/>
    <property type="molecule type" value="Genomic_DNA"/>
</dbReference>
<dbReference type="InterPro" id="IPR023198">
    <property type="entry name" value="PGP-like_dom2"/>
</dbReference>